<organism evidence="1 2">
    <name type="scientific">Defluviitalea saccharophila</name>
    <dbReference type="NCBI Taxonomy" id="879970"/>
    <lineage>
        <taxon>Bacteria</taxon>
        <taxon>Bacillati</taxon>
        <taxon>Bacillota</taxon>
        <taxon>Clostridia</taxon>
        <taxon>Lachnospirales</taxon>
        <taxon>Defluviitaleaceae</taxon>
        <taxon>Defluviitalea</taxon>
    </lineage>
</organism>
<dbReference type="RefSeq" id="WP_341876107.1">
    <property type="nucleotide sequence ID" value="NZ_CP121687.1"/>
</dbReference>
<protein>
    <submittedName>
        <fullName evidence="1">Stage II sporulation protein R</fullName>
    </submittedName>
</protein>
<gene>
    <name evidence="1" type="primary">spoIIR</name>
    <name evidence="1" type="ORF">QBE51_09855</name>
</gene>
<dbReference type="EMBL" id="CP121687">
    <property type="protein sequence ID" value="WZL69104.1"/>
    <property type="molecule type" value="Genomic_DNA"/>
</dbReference>
<name>A0ABZ2Y1I5_9FIRM</name>
<evidence type="ECO:0000313" key="2">
    <source>
        <dbReference type="Proteomes" id="UP001486565"/>
    </source>
</evidence>
<sequence>MMKLLNWFKKEKNFLFASIILGTLITGIILQYSKAYSETIQTGIADNVIRFHVIANSDSEEDQELKKEVRDAILNEMSPILSESSSIEVSRELLIENMDKMKAIAEDVVAQWGKNYSVKVTLGPAVFPTKQYGDIVLPTGEYEALRVSIGKGEGKNWWCVMFPPLCFVDVTHGVVPEETKKDLRGVLSEEEYKIVTQARYEEDVPVKVKLKIVEWWQERKYDKKHQLVKKEL</sequence>
<accession>A0ABZ2Y1I5</accession>
<evidence type="ECO:0000313" key="1">
    <source>
        <dbReference type="EMBL" id="WZL69104.1"/>
    </source>
</evidence>
<reference evidence="1 2" key="1">
    <citation type="submission" date="2023-03" db="EMBL/GenBank/DDBJ databases">
        <title>Novel Species.</title>
        <authorList>
            <person name="Ma S."/>
        </authorList>
    </citation>
    <scope>NUCLEOTIDE SEQUENCE [LARGE SCALE GENOMIC DNA]</scope>
    <source>
        <strain evidence="1 2">LIND6LT2</strain>
    </source>
</reference>
<dbReference type="InterPro" id="IPR014202">
    <property type="entry name" value="Spore_II_R"/>
</dbReference>
<dbReference type="Pfam" id="PF09551">
    <property type="entry name" value="Spore_II_R"/>
    <property type="match status" value="1"/>
</dbReference>
<dbReference type="NCBIfam" id="TIGR02837">
    <property type="entry name" value="spore_II_R"/>
    <property type="match status" value="1"/>
</dbReference>
<dbReference type="Proteomes" id="UP001486565">
    <property type="component" value="Chromosome"/>
</dbReference>
<proteinExistence type="predicted"/>
<keyword evidence="2" id="KW-1185">Reference proteome</keyword>